<proteinExistence type="predicted"/>
<keyword evidence="2" id="KW-1185">Reference proteome</keyword>
<organism evidence="1 2">
    <name type="scientific">Jejuia spongiicola</name>
    <dbReference type="NCBI Taxonomy" id="2942207"/>
    <lineage>
        <taxon>Bacteria</taxon>
        <taxon>Pseudomonadati</taxon>
        <taxon>Bacteroidota</taxon>
        <taxon>Flavobacteriia</taxon>
        <taxon>Flavobacteriales</taxon>
        <taxon>Flavobacteriaceae</taxon>
        <taxon>Jejuia</taxon>
    </lineage>
</organism>
<reference evidence="1" key="1">
    <citation type="submission" date="2022-05" db="EMBL/GenBank/DDBJ databases">
        <authorList>
            <person name="Park J.-S."/>
        </authorList>
    </citation>
    <scope>NUCLEOTIDE SEQUENCE</scope>
    <source>
        <strain evidence="1">2012CJ34-3</strain>
    </source>
</reference>
<evidence type="ECO:0000313" key="2">
    <source>
        <dbReference type="Proteomes" id="UP001165381"/>
    </source>
</evidence>
<sequence length="235" mass="26878">MSSIKKTFFLLSISLCFLNMICESENDIIVDSNNLLIGSWVEPNYANEQTVFKRASSLPNDAYGIEFKTNGDFIERSSGWCGTPPLVFSDYEGKWGLKNTLVTITQQYYPTNYSWRIVSVTETELIVKRELTEQEKDHRALMDLYDEIYNLSISVSCDNANDWTFIAFGAKACGGPQGYIAYSSQIDTDNFLKKVNVYTQEEKEYNIKWEINSTCDLPKQPKNVECISGFPVLKY</sequence>
<dbReference type="RefSeq" id="WP_249973283.1">
    <property type="nucleotide sequence ID" value="NZ_JAMFLZ010000004.1"/>
</dbReference>
<dbReference type="Proteomes" id="UP001165381">
    <property type="component" value="Unassembled WGS sequence"/>
</dbReference>
<name>A0ABT0QFD6_9FLAO</name>
<dbReference type="EMBL" id="JAMFLZ010000004">
    <property type="protein sequence ID" value="MCL6295707.1"/>
    <property type="molecule type" value="Genomic_DNA"/>
</dbReference>
<accession>A0ABT0QFD6</accession>
<gene>
    <name evidence="1" type="ORF">M3P09_11920</name>
</gene>
<protein>
    <recommendedName>
        <fullName evidence="3">Lipocalin-like domain-containing protein</fullName>
    </recommendedName>
</protein>
<evidence type="ECO:0008006" key="3">
    <source>
        <dbReference type="Google" id="ProtNLM"/>
    </source>
</evidence>
<comment type="caution">
    <text evidence="1">The sequence shown here is derived from an EMBL/GenBank/DDBJ whole genome shotgun (WGS) entry which is preliminary data.</text>
</comment>
<evidence type="ECO:0000313" key="1">
    <source>
        <dbReference type="EMBL" id="MCL6295707.1"/>
    </source>
</evidence>